<protein>
    <submittedName>
        <fullName evidence="1">Uncharacterized protein</fullName>
    </submittedName>
</protein>
<evidence type="ECO:0000313" key="2">
    <source>
        <dbReference type="Proteomes" id="UP001159363"/>
    </source>
</evidence>
<name>A0ABQ9I3G2_9NEOP</name>
<keyword evidence="2" id="KW-1185">Reference proteome</keyword>
<dbReference type="Proteomes" id="UP001159363">
    <property type="component" value="Chromosome 3"/>
</dbReference>
<evidence type="ECO:0000313" key="1">
    <source>
        <dbReference type="EMBL" id="KAJ8891185.1"/>
    </source>
</evidence>
<accession>A0ABQ9I3G2</accession>
<dbReference type="EMBL" id="JARBHB010000003">
    <property type="protein sequence ID" value="KAJ8891185.1"/>
    <property type="molecule type" value="Genomic_DNA"/>
</dbReference>
<proteinExistence type="predicted"/>
<sequence>MTIDIRKNVELSITLAASTFLDPRFTNIAFSSKASSDHAKKIVTSVLSKQFETSTEKRRETACLEVLQLFNHEELLHRERLLKLKDIFRMISCQGVKML</sequence>
<organism evidence="1 2">
    <name type="scientific">Dryococelus australis</name>
    <dbReference type="NCBI Taxonomy" id="614101"/>
    <lineage>
        <taxon>Eukaryota</taxon>
        <taxon>Metazoa</taxon>
        <taxon>Ecdysozoa</taxon>
        <taxon>Arthropoda</taxon>
        <taxon>Hexapoda</taxon>
        <taxon>Insecta</taxon>
        <taxon>Pterygota</taxon>
        <taxon>Neoptera</taxon>
        <taxon>Polyneoptera</taxon>
        <taxon>Phasmatodea</taxon>
        <taxon>Verophasmatodea</taxon>
        <taxon>Anareolatae</taxon>
        <taxon>Phasmatidae</taxon>
        <taxon>Eurycanthinae</taxon>
        <taxon>Dryococelus</taxon>
    </lineage>
</organism>
<gene>
    <name evidence="1" type="ORF">PR048_010700</name>
</gene>
<reference evidence="1 2" key="1">
    <citation type="submission" date="2023-02" db="EMBL/GenBank/DDBJ databases">
        <title>LHISI_Scaffold_Assembly.</title>
        <authorList>
            <person name="Stuart O.P."/>
            <person name="Cleave R."/>
            <person name="Magrath M.J.L."/>
            <person name="Mikheyev A.S."/>
        </authorList>
    </citation>
    <scope>NUCLEOTIDE SEQUENCE [LARGE SCALE GENOMIC DNA]</scope>
    <source>
        <strain evidence="1">Daus_M_001</strain>
        <tissue evidence="1">Leg muscle</tissue>
    </source>
</reference>
<comment type="caution">
    <text evidence="1">The sequence shown here is derived from an EMBL/GenBank/DDBJ whole genome shotgun (WGS) entry which is preliminary data.</text>
</comment>